<name>A0A0P6E057_9CRUS</name>
<dbReference type="Gene3D" id="3.90.180.10">
    <property type="entry name" value="Medium-chain alcohol dehydrogenases, catalytic domain"/>
    <property type="match status" value="2"/>
</dbReference>
<dbReference type="RefSeq" id="XP_045031555.1">
    <property type="nucleotide sequence ID" value="XM_045175620.1"/>
</dbReference>
<dbReference type="InterPro" id="IPR020843">
    <property type="entry name" value="ER"/>
</dbReference>
<dbReference type="Pfam" id="PF08240">
    <property type="entry name" value="ADH_N"/>
    <property type="match status" value="1"/>
</dbReference>
<dbReference type="Pfam" id="PF13602">
    <property type="entry name" value="ADH_zinc_N_2"/>
    <property type="match status" value="1"/>
</dbReference>
<evidence type="ECO:0000256" key="1">
    <source>
        <dbReference type="ARBA" id="ARBA00022723"/>
    </source>
</evidence>
<keyword evidence="1" id="KW-0479">Metal-binding</keyword>
<dbReference type="PANTHER" id="PTHR43401:SF2">
    <property type="entry name" value="L-THREONINE 3-DEHYDROGENASE"/>
    <property type="match status" value="1"/>
</dbReference>
<evidence type="ECO:0000256" key="3">
    <source>
        <dbReference type="ARBA" id="ARBA00023002"/>
    </source>
</evidence>
<dbReference type="GO" id="GO:0016491">
    <property type="term" value="F:oxidoreductase activity"/>
    <property type="evidence" value="ECO:0007669"/>
    <property type="project" value="UniProtKB-KW"/>
</dbReference>
<dbReference type="InterPro" id="IPR050129">
    <property type="entry name" value="Zn_alcohol_dh"/>
</dbReference>
<dbReference type="Gene3D" id="3.40.50.720">
    <property type="entry name" value="NAD(P)-binding Rossmann-like Domain"/>
    <property type="match status" value="1"/>
</dbReference>
<dbReference type="InterPro" id="IPR036291">
    <property type="entry name" value="NAD(P)-bd_dom_sf"/>
</dbReference>
<dbReference type="FunFam" id="3.40.50.720:FF:000405">
    <property type="entry name" value="Uncharacterized protein, isoform A"/>
    <property type="match status" value="1"/>
</dbReference>
<dbReference type="PANTHER" id="PTHR43401">
    <property type="entry name" value="L-THREONINE 3-DEHYDROGENASE"/>
    <property type="match status" value="1"/>
</dbReference>
<keyword evidence="3" id="KW-0560">Oxidoreductase</keyword>
<sequence>MPVECLIPDDRLSKYPPTTPSSRMNRVCKQVSIESPATVGMSKEYVFQYDVMVPDVPALGARVKVMCAGACYRQRSASVSSTSSTCSMGSDSGCTTSASHRGLRDSSFYPGYEVAGVVESIGEEVDPGCGIKVGDHVIVYPFDECPPGYAEYMSVPEIHFLVKIPDEMSLSVAAMLPSGALWALNTVQKAEGVVRRISEEKGPEGMCHILVVGTGGLALWALRLARYFFSEKQHRVHIAVACLRDEGFCLAQESGKVDVIQWNEELYERILIERTKDACHGQVDVVIDFGTTSRSLNRSIQCLHKGGVVFLGHETADRLLPKFSRKAVEYGITIEPVETGTVEQLKELVDLVHSGKVKPPPHSVFPAEEASDVINKLCKSEIPGRAILQFHSSAQ</sequence>
<dbReference type="FunFam" id="3.90.180.10:FF:000041">
    <property type="entry name" value="Uncharacterized protein, isoform B"/>
    <property type="match status" value="1"/>
</dbReference>
<protein>
    <submittedName>
        <fullName evidence="4">Zinc-dependent alcohol dehydrogenase</fullName>
    </submittedName>
</protein>
<keyword evidence="2" id="KW-0862">Zinc</keyword>
<dbReference type="InterPro" id="IPR013154">
    <property type="entry name" value="ADH-like_N"/>
</dbReference>
<dbReference type="SUPFAM" id="SSF51735">
    <property type="entry name" value="NAD(P)-binding Rossmann-fold domains"/>
    <property type="match status" value="1"/>
</dbReference>
<evidence type="ECO:0000313" key="4">
    <source>
        <dbReference type="EMBL" id="JAN24675.1"/>
    </source>
</evidence>
<accession>A0A0P6E057</accession>
<dbReference type="GO" id="GO:0046872">
    <property type="term" value="F:metal ion binding"/>
    <property type="evidence" value="ECO:0007669"/>
    <property type="project" value="UniProtKB-KW"/>
</dbReference>
<organism evidence="4">
    <name type="scientific">Daphnia magna</name>
    <dbReference type="NCBI Taxonomy" id="35525"/>
    <lineage>
        <taxon>Eukaryota</taxon>
        <taxon>Metazoa</taxon>
        <taxon>Ecdysozoa</taxon>
        <taxon>Arthropoda</taxon>
        <taxon>Crustacea</taxon>
        <taxon>Branchiopoda</taxon>
        <taxon>Diplostraca</taxon>
        <taxon>Cladocera</taxon>
        <taxon>Anomopoda</taxon>
        <taxon>Daphniidae</taxon>
        <taxon>Daphnia</taxon>
    </lineage>
</organism>
<dbReference type="InterPro" id="IPR011032">
    <property type="entry name" value="GroES-like_sf"/>
</dbReference>
<dbReference type="CTD" id="35687"/>
<dbReference type="SUPFAM" id="SSF50129">
    <property type="entry name" value="GroES-like"/>
    <property type="match status" value="1"/>
</dbReference>
<dbReference type="GeneID" id="116925240"/>
<dbReference type="SMART" id="SM00829">
    <property type="entry name" value="PKS_ER"/>
    <property type="match status" value="1"/>
</dbReference>
<proteinExistence type="predicted"/>
<dbReference type="EMBL" id="GDIQ01070062">
    <property type="protein sequence ID" value="JAN24675.1"/>
    <property type="molecule type" value="Transcribed_RNA"/>
</dbReference>
<dbReference type="OrthoDB" id="1879366at2759"/>
<dbReference type="AlphaFoldDB" id="A0A0P6E057"/>
<evidence type="ECO:0000256" key="2">
    <source>
        <dbReference type="ARBA" id="ARBA00022833"/>
    </source>
</evidence>
<reference evidence="4" key="1">
    <citation type="submission" date="2015-10" db="EMBL/GenBank/DDBJ databases">
        <title>EvidentialGene: Evidence-directed Construction of Complete mRNA Transcriptomes without Genomes.</title>
        <authorList>
            <person name="Gilbert D.G."/>
        </authorList>
    </citation>
    <scope>NUCLEOTIDE SEQUENCE</scope>
</reference>